<dbReference type="InterPro" id="IPR043502">
    <property type="entry name" value="DNA/RNA_pol_sf"/>
</dbReference>
<feature type="region of interest" description="Disordered" evidence="2">
    <location>
        <begin position="259"/>
        <end position="284"/>
    </location>
</feature>
<reference evidence="3" key="2">
    <citation type="submission" date="2025-05" db="UniProtKB">
        <authorList>
            <consortium name="EnsemblMetazoa"/>
        </authorList>
    </citation>
    <scope>IDENTIFICATION</scope>
    <source>
        <strain evidence="3">Foshan</strain>
    </source>
</reference>
<dbReference type="GeneID" id="134290446"/>
<dbReference type="PANTHER" id="PTHR47331">
    <property type="entry name" value="PHD-TYPE DOMAIN-CONTAINING PROTEIN"/>
    <property type="match status" value="1"/>
</dbReference>
<dbReference type="SUPFAM" id="SSF56672">
    <property type="entry name" value="DNA/RNA polymerases"/>
    <property type="match status" value="1"/>
</dbReference>
<evidence type="ECO:0008006" key="5">
    <source>
        <dbReference type="Google" id="ProtNLM"/>
    </source>
</evidence>
<dbReference type="PANTHER" id="PTHR47331:SF1">
    <property type="entry name" value="GAG-LIKE PROTEIN"/>
    <property type="match status" value="1"/>
</dbReference>
<dbReference type="Pfam" id="PF05380">
    <property type="entry name" value="Peptidase_A17"/>
    <property type="match status" value="1"/>
</dbReference>
<sequence>MQIFVGETSIAGNVDAAQPNDLQLLHRILYGAETTLSWVRRKVQKFEGFDFGLHSPQFADRLKLIENADVENVRKTCELLEIPIGKDDTTQQLSAAIMQQIFNLSNASVSGAACLGYQAQVSPSLLAQSTEYGFTDKSRIINPFHAEPSVADSRASSRTAQVTVMRAKLEAERKLAELEEQQAREKRRRAEKVLKAEMELKIAEAALAEELTQTLDVARANQCFQNVQEEDPVDRVQEWVLNLQTPKSSTMNHSFARNNQVHVESSESQTSRGERLPQGSSSADTEMLQITKSMQRMLARTTGGQSLPNFDGNVKEWPLFINQYRLTTAAGEYTGIENVVRLNKCLTGKAREAVHHMLMASTDAEEIVKALELRFGRPELLLRTLIQEIRTLPAVTNWESFIVFDGVVRNLTAGIKGLKHHIYNPELLCLLLQKLPQYQTIMWGKYVTERSILEPTVIDFAKWVEEMAKYASCVNYSLAAGGIFEEPVQTSSCYRQDNRRVDSKKCPVCQRDSHEVTSCEIFKDSDPKRRYQLAVENKLCFCCLRSHSGRCDRRQQCPVEGCNRYHHGLLHKVEKTSAPVTSTQDKVGVNAVGSEQPKLYQALLKIIPVRIRGPKGTAVVPALLDEGSSLTLIDSNLATLVGISGYRRPLCCTLMGGSTRSDDYSEIVEAEVGHKGQETPFFTLKGVRTVKHLNLNGQRIDVTALISKFPYVKTADLECLDGRPPMLLIGQLHIKFIQATEIYQPEPNAPAISKCILGWAVHGPYDVEQCGSQGVNVCCGEDDLHNLVASYILIEGMGVVQSKIDRQRSEDDRRAMNAIQQSVKYVNGHFIVNLPYKITTPFPESRKLALSRLKCTERKIHKLGISGKYADKIREYISKGYAVPVTEDELKVKRSNLWYLPHFPVMNQMKPGKVRVVFDAAARSNGMCLNDALMSGPDLLKRLFGVLLRFRTGKIGFVADIAEMFHRIEIADEDSWSQCFLYREDSKEIPRTYRMKAMIFGANSSPFIAQYIKNLNAEHHADLYPEACALIIDDHYVDDCLGSQDDECRAAELIQDVIQIHSAGGFTIRNFRCSSSEVMESIPEELRASVTASTIGDCQQRVLGLLWDSESDCFLFSPTLNKIDSELLQGRRVPTKREMLSVVMSVYDPLGFVTPLTIRGRILMQQVWRSGIGWDDQLDAETQQKWNSWLRNLKVVADVQIPRCYSKNIEDGNKVELHVFCDTSSKAFAAVAYMRVVATNSCQFDVAFVSSRARVAPVRSMTIPKLELQAALLGYRLSLLLKEELPGKFEKVYYWTDSRTVMCWLNTRKALKTFVANKVGEILEQSTSADWRWISTTDNVADEATRDTGTLNLQPQGRWCRGPEFLQRSEQDWPIYSDPVETTEANEEFSDEVSAVNIVTDSNPELPDALRFSNWRRLIRATAYFYKAVEVWCKKATLPVTPEDEAAAIKRWIKRVQNEQFPDELQALRDAIKLKSSSKLNKLSPFLDADGLMRAGGRLENAQVDAATRHPIVLNGSGHVTVPSSE</sequence>
<reference evidence="4" key="1">
    <citation type="journal article" date="2015" name="Proc. Natl. Acad. Sci. U.S.A.">
        <title>Genome sequence of the Asian Tiger mosquito, Aedes albopictus, reveals insights into its biology, genetics, and evolution.</title>
        <authorList>
            <person name="Chen X.G."/>
            <person name="Jiang X."/>
            <person name="Gu J."/>
            <person name="Xu M."/>
            <person name="Wu Y."/>
            <person name="Deng Y."/>
            <person name="Zhang C."/>
            <person name="Bonizzoni M."/>
            <person name="Dermauw W."/>
            <person name="Vontas J."/>
            <person name="Armbruster P."/>
            <person name="Huang X."/>
            <person name="Yang Y."/>
            <person name="Zhang H."/>
            <person name="He W."/>
            <person name="Peng H."/>
            <person name="Liu Y."/>
            <person name="Wu K."/>
            <person name="Chen J."/>
            <person name="Lirakis M."/>
            <person name="Topalis P."/>
            <person name="Van Leeuwen T."/>
            <person name="Hall A.B."/>
            <person name="Jiang X."/>
            <person name="Thorpe C."/>
            <person name="Mueller R.L."/>
            <person name="Sun C."/>
            <person name="Waterhouse R.M."/>
            <person name="Yan G."/>
            <person name="Tu Z.J."/>
            <person name="Fang X."/>
            <person name="James A.A."/>
        </authorList>
    </citation>
    <scope>NUCLEOTIDE SEQUENCE [LARGE SCALE GENOMIC DNA]</scope>
    <source>
        <strain evidence="4">Foshan</strain>
    </source>
</reference>
<evidence type="ECO:0000256" key="2">
    <source>
        <dbReference type="SAM" id="MobiDB-lite"/>
    </source>
</evidence>
<feature type="compositionally biased region" description="Polar residues" evidence="2">
    <location>
        <begin position="259"/>
        <end position="271"/>
    </location>
</feature>
<proteinExistence type="predicted"/>
<keyword evidence="4" id="KW-1185">Reference proteome</keyword>
<name>A0ABM1ZKI7_AEDAL</name>
<keyword evidence="1" id="KW-0175">Coiled coil</keyword>
<evidence type="ECO:0000313" key="4">
    <source>
        <dbReference type="Proteomes" id="UP000069940"/>
    </source>
</evidence>
<accession>A0ABM1ZKI7</accession>
<protein>
    <recommendedName>
        <fullName evidence="5">Peptidase A2 domain-containing protein</fullName>
    </recommendedName>
</protein>
<dbReference type="InterPro" id="IPR043128">
    <property type="entry name" value="Rev_trsase/Diguanyl_cyclase"/>
</dbReference>
<dbReference type="Gene3D" id="3.30.70.270">
    <property type="match status" value="1"/>
</dbReference>
<dbReference type="Gene3D" id="3.10.10.10">
    <property type="entry name" value="HIV Type 1 Reverse Transcriptase, subunit A, domain 1"/>
    <property type="match status" value="1"/>
</dbReference>
<feature type="coiled-coil region" evidence="1">
    <location>
        <begin position="161"/>
        <end position="213"/>
    </location>
</feature>
<evidence type="ECO:0000256" key="1">
    <source>
        <dbReference type="SAM" id="Coils"/>
    </source>
</evidence>
<dbReference type="RefSeq" id="XP_062713578.1">
    <property type="nucleotide sequence ID" value="XM_062857594.1"/>
</dbReference>
<dbReference type="InterPro" id="IPR005312">
    <property type="entry name" value="DUF1759"/>
</dbReference>
<dbReference type="Proteomes" id="UP000069940">
    <property type="component" value="Unassembled WGS sequence"/>
</dbReference>
<dbReference type="InterPro" id="IPR008042">
    <property type="entry name" value="Retrotrans_Pao"/>
</dbReference>
<evidence type="ECO:0000313" key="3">
    <source>
        <dbReference type="EnsemblMetazoa" id="AALFPA23_019360.P28476"/>
    </source>
</evidence>
<dbReference type="CDD" id="cd01644">
    <property type="entry name" value="RT_pepA17"/>
    <property type="match status" value="1"/>
</dbReference>
<organism evidence="3 4">
    <name type="scientific">Aedes albopictus</name>
    <name type="common">Asian tiger mosquito</name>
    <name type="synonym">Stegomyia albopicta</name>
    <dbReference type="NCBI Taxonomy" id="7160"/>
    <lineage>
        <taxon>Eukaryota</taxon>
        <taxon>Metazoa</taxon>
        <taxon>Ecdysozoa</taxon>
        <taxon>Arthropoda</taxon>
        <taxon>Hexapoda</taxon>
        <taxon>Insecta</taxon>
        <taxon>Pterygota</taxon>
        <taxon>Neoptera</taxon>
        <taxon>Endopterygota</taxon>
        <taxon>Diptera</taxon>
        <taxon>Nematocera</taxon>
        <taxon>Culicoidea</taxon>
        <taxon>Culicidae</taxon>
        <taxon>Culicinae</taxon>
        <taxon>Aedini</taxon>
        <taxon>Aedes</taxon>
        <taxon>Stegomyia</taxon>
    </lineage>
</organism>
<dbReference type="EnsemblMetazoa" id="AALFPA23_019360.R28476">
    <property type="protein sequence ID" value="AALFPA23_019360.P28476"/>
    <property type="gene ID" value="AALFPA23_019360"/>
</dbReference>
<dbReference type="Pfam" id="PF03564">
    <property type="entry name" value="DUF1759"/>
    <property type="match status" value="1"/>
</dbReference>